<feature type="chain" id="PRO_5012643525" evidence="12">
    <location>
        <begin position="23"/>
        <end position="435"/>
    </location>
</feature>
<dbReference type="SUPFAM" id="SSF63712">
    <property type="entry name" value="Nicotinic receptor ligand binding domain-like"/>
    <property type="match status" value="1"/>
</dbReference>
<dbReference type="InterPro" id="IPR006028">
    <property type="entry name" value="GABAA/Glycine_rcpt"/>
</dbReference>
<reference evidence="15" key="2">
    <citation type="submission" date="2017-04" db="EMBL/GenBank/DDBJ databases">
        <title>Splice variants of pH-sensitive chloride channel indentify a key determinant of ivermectin sensitivity in Bombyx mori.</title>
        <authorList>
            <person name="Okuhara D."/>
            <person name="Furutani S."/>
            <person name="Ito K."/>
            <person name="Ihara M."/>
            <person name="Matsuda K."/>
        </authorList>
    </citation>
    <scope>NUCLEOTIDE SEQUENCE</scope>
    <source>
        <strain evidence="15">P50</strain>
    </source>
</reference>
<feature type="signal peptide" evidence="12">
    <location>
        <begin position="1"/>
        <end position="22"/>
    </location>
</feature>
<dbReference type="PANTHER" id="PTHR18945">
    <property type="entry name" value="NEUROTRANSMITTER GATED ION CHANNEL"/>
    <property type="match status" value="1"/>
</dbReference>
<evidence type="ECO:0000256" key="12">
    <source>
        <dbReference type="SAM" id="SignalP"/>
    </source>
</evidence>
<evidence type="ECO:0000256" key="11">
    <source>
        <dbReference type="SAM" id="Phobius"/>
    </source>
</evidence>
<dbReference type="CDD" id="cd18987">
    <property type="entry name" value="LGIC_ECD_anion"/>
    <property type="match status" value="1"/>
</dbReference>
<keyword evidence="9 11" id="KW-0472">Membrane</keyword>
<dbReference type="Gene3D" id="1.20.58.390">
    <property type="entry name" value="Neurotransmitter-gated ion-channel transmembrane domain"/>
    <property type="match status" value="1"/>
</dbReference>
<dbReference type="InterPro" id="IPR006029">
    <property type="entry name" value="Neurotrans-gated_channel_TM"/>
</dbReference>
<dbReference type="Pfam" id="PF02932">
    <property type="entry name" value="Neur_chan_memb"/>
    <property type="match status" value="1"/>
</dbReference>
<dbReference type="Pfam" id="PF02931">
    <property type="entry name" value="Neur_chan_LBD"/>
    <property type="match status" value="1"/>
</dbReference>
<evidence type="ECO:0000259" key="14">
    <source>
        <dbReference type="Pfam" id="PF02932"/>
    </source>
</evidence>
<accession>A0A1Y1CBV3</accession>
<keyword evidence="8" id="KW-0406">Ion transport</keyword>
<dbReference type="GO" id="GO:0005254">
    <property type="term" value="F:chloride channel activity"/>
    <property type="evidence" value="ECO:0007669"/>
    <property type="project" value="UniProtKB-ARBA"/>
</dbReference>
<protein>
    <submittedName>
        <fullName evidence="15">pH-sensitive chloride channel 1 isoform 12</fullName>
    </submittedName>
</protein>
<evidence type="ECO:0000256" key="6">
    <source>
        <dbReference type="ARBA" id="ARBA00022729"/>
    </source>
</evidence>
<evidence type="ECO:0000313" key="15">
    <source>
        <dbReference type="EMBL" id="BAX77804.1"/>
    </source>
</evidence>
<dbReference type="GO" id="GO:0004888">
    <property type="term" value="F:transmembrane signaling receptor activity"/>
    <property type="evidence" value="ECO:0007669"/>
    <property type="project" value="InterPro"/>
</dbReference>
<evidence type="ECO:0000256" key="2">
    <source>
        <dbReference type="ARBA" id="ARBA00004236"/>
    </source>
</evidence>
<dbReference type="FunFam" id="1.20.58.390:FF:000021">
    <property type="entry name" value="glutamate-gated chloride channel isoform X12"/>
    <property type="match status" value="1"/>
</dbReference>
<dbReference type="SUPFAM" id="SSF90112">
    <property type="entry name" value="Neurotransmitter-gated ion-channel transmembrane pore"/>
    <property type="match status" value="1"/>
</dbReference>
<dbReference type="InterPro" id="IPR006201">
    <property type="entry name" value="Neur_channel"/>
</dbReference>
<evidence type="ECO:0000256" key="5">
    <source>
        <dbReference type="ARBA" id="ARBA00022692"/>
    </source>
</evidence>
<evidence type="ECO:0000256" key="8">
    <source>
        <dbReference type="ARBA" id="ARBA00023065"/>
    </source>
</evidence>
<feature type="domain" description="Neurotransmitter-gated ion-channel transmembrane" evidence="14">
    <location>
        <begin position="250"/>
        <end position="337"/>
    </location>
</feature>
<feature type="transmembrane region" description="Helical" evidence="11">
    <location>
        <begin position="243"/>
        <end position="266"/>
    </location>
</feature>
<evidence type="ECO:0000256" key="7">
    <source>
        <dbReference type="ARBA" id="ARBA00022989"/>
    </source>
</evidence>
<keyword evidence="7 11" id="KW-1133">Transmembrane helix</keyword>
<name>A0A1Y1CBV3_BOMMO</name>
<reference evidence="15" key="1">
    <citation type="journal article" date="2015" name="Pestic. Biochem. Physiol.">
        <title>Ivermectin modulation of pH-sensitive chloride channels in the silkworm larvae of Bombyx mori.</title>
        <authorList>
            <person name="Nakatani Y."/>
            <person name="Furutani S."/>
            <person name="Ihara M."/>
            <person name="Matsuda K."/>
        </authorList>
    </citation>
    <scope>NUCLEOTIDE SEQUENCE</scope>
    <source>
        <strain evidence="15">P50</strain>
    </source>
</reference>
<dbReference type="GO" id="GO:0099095">
    <property type="term" value="F:ligand-gated monoatomic anion channel activity"/>
    <property type="evidence" value="ECO:0007669"/>
    <property type="project" value="UniProtKB-ARBA"/>
</dbReference>
<dbReference type="InterPro" id="IPR038050">
    <property type="entry name" value="Neuro_actylchol_rec"/>
</dbReference>
<feature type="transmembrane region" description="Helical" evidence="11">
    <location>
        <begin position="410"/>
        <end position="431"/>
    </location>
</feature>
<dbReference type="GO" id="GO:0005230">
    <property type="term" value="F:extracellular ligand-gated monoatomic ion channel activity"/>
    <property type="evidence" value="ECO:0007669"/>
    <property type="project" value="InterPro"/>
</dbReference>
<keyword evidence="6 12" id="KW-0732">Signal</keyword>
<dbReference type="GO" id="GO:0005886">
    <property type="term" value="C:plasma membrane"/>
    <property type="evidence" value="ECO:0007669"/>
    <property type="project" value="UniProtKB-SubCell"/>
</dbReference>
<feature type="domain" description="Neurotransmitter-gated ion-channel ligand-binding" evidence="13">
    <location>
        <begin position="35"/>
        <end position="215"/>
    </location>
</feature>
<dbReference type="InterPro" id="IPR036719">
    <property type="entry name" value="Neuro-gated_channel_TM_sf"/>
</dbReference>
<organism evidence="15">
    <name type="scientific">Bombyx mori</name>
    <name type="common">Silk moth</name>
    <dbReference type="NCBI Taxonomy" id="7091"/>
    <lineage>
        <taxon>Eukaryota</taxon>
        <taxon>Metazoa</taxon>
        <taxon>Ecdysozoa</taxon>
        <taxon>Arthropoda</taxon>
        <taxon>Hexapoda</taxon>
        <taxon>Insecta</taxon>
        <taxon>Pterygota</taxon>
        <taxon>Neoptera</taxon>
        <taxon>Endopterygota</taxon>
        <taxon>Lepidoptera</taxon>
        <taxon>Glossata</taxon>
        <taxon>Ditrysia</taxon>
        <taxon>Bombycoidea</taxon>
        <taxon>Bombycidae</taxon>
        <taxon>Bombycinae</taxon>
        <taxon>Bombyx</taxon>
    </lineage>
</organism>
<evidence type="ECO:0000256" key="1">
    <source>
        <dbReference type="ARBA" id="ARBA00004141"/>
    </source>
</evidence>
<sequence length="435" mass="49467">MGWSCVVARAVAFILMLGKISAFTSDIFAAGKSDKEILDNLLKNTRYDKRLLPPVDGVLTVNVSVLLLSLASPDESSLKYEVEFLLQQQWYDPRLRYSNQSHYDYLNAIHHHEDIWLPDTYFIMHGDFKDPIIPMHFALRIYRNGTINYLMRRHLILSCQGRLNIFPFDDPLCSFALESISYEQSAITYVWKNDEDTLRKSPSLTTLNAYLIQNQTIPCPIKASWRGNYSCLRVDLIFTRDRSFYFTTVFIPGIILVTSSFITFWLEWNAVPARVMIGVTTMLNFFTTSNGFRSTLPVVSNLTAMNVWDGVCMCFIYASLLEFVCVNYVGRKRPLHNVVYRPGENPVTQPGDKKRESTGAADLVSCTACTGPPGSCTHTANNGGVSEPCFVQVRKKEPPHPIRVAKTIDVIARITFPTAYAVFLIFFFIHYKAFS</sequence>
<keyword evidence="10" id="KW-0407">Ion channel</keyword>
<proteinExistence type="evidence at transcript level"/>
<comment type="subcellular location">
    <subcellularLocation>
        <location evidence="2">Cell membrane</location>
    </subcellularLocation>
    <subcellularLocation>
        <location evidence="1">Membrane</location>
        <topology evidence="1">Multi-pass membrane protein</topology>
    </subcellularLocation>
</comment>
<dbReference type="AlphaFoldDB" id="A0A1Y1CBV3"/>
<keyword evidence="4" id="KW-1003">Cell membrane</keyword>
<feature type="transmembrane region" description="Helical" evidence="11">
    <location>
        <begin position="307"/>
        <end position="329"/>
    </location>
</feature>
<keyword evidence="5 11" id="KW-0812">Transmembrane</keyword>
<evidence type="ECO:0000256" key="3">
    <source>
        <dbReference type="ARBA" id="ARBA00022448"/>
    </source>
</evidence>
<dbReference type="PRINTS" id="PR00253">
    <property type="entry name" value="GABAARECEPTR"/>
</dbReference>
<dbReference type="InterPro" id="IPR036734">
    <property type="entry name" value="Neur_chan_lig-bd_sf"/>
</dbReference>
<dbReference type="Gene3D" id="2.70.170.10">
    <property type="entry name" value="Neurotransmitter-gated ion-channel ligand-binding domain"/>
    <property type="match status" value="1"/>
</dbReference>
<evidence type="ECO:0000256" key="9">
    <source>
        <dbReference type="ARBA" id="ARBA00023136"/>
    </source>
</evidence>
<gene>
    <name evidence="15" type="primary">pHCl-1</name>
</gene>
<dbReference type="InterPro" id="IPR006202">
    <property type="entry name" value="Neur_chan_lig-bd"/>
</dbReference>
<dbReference type="EMBL" id="LC259040">
    <property type="protein sequence ID" value="BAX77804.1"/>
    <property type="molecule type" value="mRNA"/>
</dbReference>
<dbReference type="CDD" id="cd19049">
    <property type="entry name" value="LGIC_TM_anion"/>
    <property type="match status" value="1"/>
</dbReference>
<keyword evidence="3" id="KW-0813">Transport</keyword>
<evidence type="ECO:0000259" key="13">
    <source>
        <dbReference type="Pfam" id="PF02931"/>
    </source>
</evidence>
<evidence type="ECO:0000256" key="10">
    <source>
        <dbReference type="ARBA" id="ARBA00023303"/>
    </source>
</evidence>
<evidence type="ECO:0000256" key="4">
    <source>
        <dbReference type="ARBA" id="ARBA00022475"/>
    </source>
</evidence>